<dbReference type="Proteomes" id="UP001603857">
    <property type="component" value="Unassembled WGS sequence"/>
</dbReference>
<sequence>MTTKFFFFFFLLSLLHPFHIYLKTNLNLFLFLPFFVYFSDVYKDSWVPPNIDCLCGWASFLALVVSTCVSVCLKWWWYECKTAVTKAGLDDATLVKGGSALLSEMGGGKPQVGYGVCHEGEPY</sequence>
<evidence type="ECO:0000313" key="3">
    <source>
        <dbReference type="Proteomes" id="UP001603857"/>
    </source>
</evidence>
<comment type="caution">
    <text evidence="2">The sequence shown here is derived from an EMBL/GenBank/DDBJ whole genome shotgun (WGS) entry which is preliminary data.</text>
</comment>
<evidence type="ECO:0008006" key="4">
    <source>
        <dbReference type="Google" id="ProtNLM"/>
    </source>
</evidence>
<feature type="transmembrane region" description="Helical" evidence="1">
    <location>
        <begin position="54"/>
        <end position="77"/>
    </location>
</feature>
<keyword evidence="1" id="KW-0472">Membrane</keyword>
<evidence type="ECO:0000313" key="2">
    <source>
        <dbReference type="EMBL" id="KAL2337570.1"/>
    </source>
</evidence>
<keyword evidence="3" id="KW-1185">Reference proteome</keyword>
<evidence type="ECO:0000256" key="1">
    <source>
        <dbReference type="SAM" id="Phobius"/>
    </source>
</evidence>
<accession>A0ABD1MP34</accession>
<proteinExistence type="predicted"/>
<gene>
    <name evidence="2" type="ORF">Fmac_012016</name>
</gene>
<keyword evidence="1" id="KW-1133">Transmembrane helix</keyword>
<reference evidence="2 3" key="1">
    <citation type="submission" date="2024-08" db="EMBL/GenBank/DDBJ databases">
        <title>Insights into the chromosomal genome structure of Flemingia macrophylla.</title>
        <authorList>
            <person name="Ding Y."/>
            <person name="Zhao Y."/>
            <person name="Bi W."/>
            <person name="Wu M."/>
            <person name="Zhao G."/>
            <person name="Gong Y."/>
            <person name="Li W."/>
            <person name="Zhang P."/>
        </authorList>
    </citation>
    <scope>NUCLEOTIDE SEQUENCE [LARGE SCALE GENOMIC DNA]</scope>
    <source>
        <strain evidence="2">DYQJB</strain>
        <tissue evidence="2">Leaf</tissue>
    </source>
</reference>
<dbReference type="AlphaFoldDB" id="A0ABD1MP34"/>
<keyword evidence="1" id="KW-0812">Transmembrane</keyword>
<name>A0ABD1MP34_9FABA</name>
<dbReference type="EMBL" id="JBGMDY010000004">
    <property type="protein sequence ID" value="KAL2337570.1"/>
    <property type="molecule type" value="Genomic_DNA"/>
</dbReference>
<organism evidence="2 3">
    <name type="scientific">Flemingia macrophylla</name>
    <dbReference type="NCBI Taxonomy" id="520843"/>
    <lineage>
        <taxon>Eukaryota</taxon>
        <taxon>Viridiplantae</taxon>
        <taxon>Streptophyta</taxon>
        <taxon>Embryophyta</taxon>
        <taxon>Tracheophyta</taxon>
        <taxon>Spermatophyta</taxon>
        <taxon>Magnoliopsida</taxon>
        <taxon>eudicotyledons</taxon>
        <taxon>Gunneridae</taxon>
        <taxon>Pentapetalae</taxon>
        <taxon>rosids</taxon>
        <taxon>fabids</taxon>
        <taxon>Fabales</taxon>
        <taxon>Fabaceae</taxon>
        <taxon>Papilionoideae</taxon>
        <taxon>50 kb inversion clade</taxon>
        <taxon>NPAAA clade</taxon>
        <taxon>indigoferoid/millettioid clade</taxon>
        <taxon>Phaseoleae</taxon>
        <taxon>Flemingia</taxon>
    </lineage>
</organism>
<protein>
    <recommendedName>
        <fullName evidence="4">Transmembrane protein</fullName>
    </recommendedName>
</protein>